<dbReference type="RefSeq" id="WP_210598896.1">
    <property type="nucleotide sequence ID" value="NZ_JAGKSQ010000009.1"/>
</dbReference>
<dbReference type="EMBL" id="JAGKSQ010000009">
    <property type="protein sequence ID" value="MBP3953038.1"/>
    <property type="molecule type" value="Genomic_DNA"/>
</dbReference>
<dbReference type="CDD" id="cd24076">
    <property type="entry name" value="ASKHA_ATPase_ROK_BsXylR-like"/>
    <property type="match status" value="1"/>
</dbReference>
<evidence type="ECO:0000313" key="4">
    <source>
        <dbReference type="EMBL" id="MBP3953038.1"/>
    </source>
</evidence>
<comment type="caution">
    <text evidence="4">The sequence shown here is derived from an EMBL/GenBank/DDBJ whole genome shotgun (WGS) entry which is preliminary data.</text>
</comment>
<protein>
    <submittedName>
        <fullName evidence="4">ROK family protein</fullName>
    </submittedName>
</protein>
<dbReference type="AlphaFoldDB" id="A0A941ARP9"/>
<dbReference type="InterPro" id="IPR036388">
    <property type="entry name" value="WH-like_DNA-bd_sf"/>
</dbReference>
<reference evidence="4" key="1">
    <citation type="submission" date="2021-03" db="EMBL/GenBank/DDBJ databases">
        <title>Bacillus suaedae sp. nov., isolated from Suaeda aralocaspica.</title>
        <authorList>
            <person name="Lei R.F.R."/>
        </authorList>
    </citation>
    <scope>NUCLEOTIDE SEQUENCE</scope>
    <source>
        <strain evidence="4">YZJH907-2</strain>
    </source>
</reference>
<gene>
    <name evidence="4" type="ORF">J7W16_18100</name>
</gene>
<organism evidence="4 5">
    <name type="scientific">Halalkalibacter suaedae</name>
    <dbReference type="NCBI Taxonomy" id="2822140"/>
    <lineage>
        <taxon>Bacteria</taxon>
        <taxon>Bacillati</taxon>
        <taxon>Bacillota</taxon>
        <taxon>Bacilli</taxon>
        <taxon>Bacillales</taxon>
        <taxon>Bacillaceae</taxon>
        <taxon>Halalkalibacter</taxon>
    </lineage>
</organism>
<dbReference type="InterPro" id="IPR000600">
    <property type="entry name" value="ROK"/>
</dbReference>
<dbReference type="PANTHER" id="PTHR18964:SF149">
    <property type="entry name" value="BIFUNCTIONAL UDP-N-ACETYLGLUCOSAMINE 2-EPIMERASE_N-ACETYLMANNOSAMINE KINASE"/>
    <property type="match status" value="1"/>
</dbReference>
<proteinExistence type="inferred from homology"/>
<dbReference type="SUPFAM" id="SSF53067">
    <property type="entry name" value="Actin-like ATPase domain"/>
    <property type="match status" value="1"/>
</dbReference>
<keyword evidence="3" id="KW-0859">Xylose metabolism</keyword>
<keyword evidence="5" id="KW-1185">Reference proteome</keyword>
<dbReference type="GO" id="GO:0042732">
    <property type="term" value="P:D-xylose metabolic process"/>
    <property type="evidence" value="ECO:0007669"/>
    <property type="project" value="UniProtKB-KW"/>
</dbReference>
<evidence type="ECO:0000256" key="1">
    <source>
        <dbReference type="ARBA" id="ARBA00002486"/>
    </source>
</evidence>
<evidence type="ECO:0000313" key="5">
    <source>
        <dbReference type="Proteomes" id="UP000678228"/>
    </source>
</evidence>
<comment type="similarity">
    <text evidence="2">Belongs to the ROK (NagC/XylR) family.</text>
</comment>
<dbReference type="InterPro" id="IPR043129">
    <property type="entry name" value="ATPase_NBD"/>
</dbReference>
<keyword evidence="3" id="KW-0119">Carbohydrate metabolism</keyword>
<evidence type="ECO:0000256" key="3">
    <source>
        <dbReference type="ARBA" id="ARBA00022629"/>
    </source>
</evidence>
<dbReference type="InterPro" id="IPR036390">
    <property type="entry name" value="WH_DNA-bd_sf"/>
</dbReference>
<name>A0A941ARP9_9BACI</name>
<sequence>MNITQTFNQHVVKQKNKSLILHSIKELSPISRADLANKTGLNKGTVSSLVTELLDEHLILESGPGISSGGRRPVMLLFNQSAGYSIGIDIGVNYILFILTDLQGVICNEKQVKVRNLTVTEATEILFGVIDEFIMNMPESPYGLIGIGIGVPGTVSSTGNILLAPNLNWENIDLKNIVEVMYKVPVRVKNEANAGAYGEKRFGAGLEANNIVYISGGIGIGVGLILDGKLYQGHNGLSGELGHMTINMEGPVCNCGNKGCWELYASEQALLKMAVTQGIFNEKIDDVSLEQLVMLAESGHKQTINLIQELSDHLVVGMNNIINTFNPEQIIIGNRLVALRSWLEDSLNEKLKRQVFKAHQDNLKIQFSQLNKRSAALGVSAFAVEDFLAMNLEEN</sequence>
<dbReference type="Gene3D" id="1.10.10.10">
    <property type="entry name" value="Winged helix-like DNA-binding domain superfamily/Winged helix DNA-binding domain"/>
    <property type="match status" value="1"/>
</dbReference>
<accession>A0A941ARP9</accession>
<dbReference type="SUPFAM" id="SSF46785">
    <property type="entry name" value="Winged helix' DNA-binding domain"/>
    <property type="match status" value="1"/>
</dbReference>
<dbReference type="Proteomes" id="UP000678228">
    <property type="component" value="Unassembled WGS sequence"/>
</dbReference>
<dbReference type="Gene3D" id="3.30.420.40">
    <property type="match status" value="2"/>
</dbReference>
<comment type="function">
    <text evidence="1">Transcriptional repressor of xylose-utilizing enzymes.</text>
</comment>
<evidence type="ECO:0000256" key="2">
    <source>
        <dbReference type="ARBA" id="ARBA00006479"/>
    </source>
</evidence>
<dbReference type="PANTHER" id="PTHR18964">
    <property type="entry name" value="ROK (REPRESSOR, ORF, KINASE) FAMILY"/>
    <property type="match status" value="1"/>
</dbReference>
<dbReference type="Pfam" id="PF00480">
    <property type="entry name" value="ROK"/>
    <property type="match status" value="1"/>
</dbReference>